<dbReference type="InterPro" id="IPR027417">
    <property type="entry name" value="P-loop_NTPase"/>
</dbReference>
<dbReference type="Proteomes" id="UP001309299">
    <property type="component" value="Unassembled WGS sequence"/>
</dbReference>
<organism evidence="7 8">
    <name type="scientific">Cutibacterium avidum</name>
    <dbReference type="NCBI Taxonomy" id="33010"/>
    <lineage>
        <taxon>Bacteria</taxon>
        <taxon>Bacillati</taxon>
        <taxon>Actinomycetota</taxon>
        <taxon>Actinomycetes</taxon>
        <taxon>Propionibacteriales</taxon>
        <taxon>Propionibacteriaceae</taxon>
        <taxon>Cutibacterium</taxon>
    </lineage>
</organism>
<dbReference type="RefSeq" id="WP_334353325.1">
    <property type="nucleotide sequence ID" value="NZ_JBAKUA010000008.1"/>
</dbReference>
<gene>
    <name evidence="7" type="ORF">V7F78_06950</name>
</gene>
<accession>A0AB35XL47</accession>
<dbReference type="InterPro" id="IPR050763">
    <property type="entry name" value="ABC_transporter_ATP-binding"/>
</dbReference>
<evidence type="ECO:0000256" key="2">
    <source>
        <dbReference type="ARBA" id="ARBA00022448"/>
    </source>
</evidence>
<dbReference type="GO" id="GO:0046677">
    <property type="term" value="P:response to antibiotic"/>
    <property type="evidence" value="ECO:0007669"/>
    <property type="project" value="UniProtKB-KW"/>
</dbReference>
<dbReference type="Pfam" id="PF00005">
    <property type="entry name" value="ABC_tran"/>
    <property type="match status" value="1"/>
</dbReference>
<dbReference type="GO" id="GO:0005886">
    <property type="term" value="C:plasma membrane"/>
    <property type="evidence" value="ECO:0007669"/>
    <property type="project" value="UniProtKB-SubCell"/>
</dbReference>
<dbReference type="PROSITE" id="PS50893">
    <property type="entry name" value="ABC_TRANSPORTER_2"/>
    <property type="match status" value="1"/>
</dbReference>
<dbReference type="GO" id="GO:0005524">
    <property type="term" value="F:ATP binding"/>
    <property type="evidence" value="ECO:0007669"/>
    <property type="project" value="UniProtKB-KW"/>
</dbReference>
<dbReference type="PROSITE" id="PS00211">
    <property type="entry name" value="ABC_TRANSPORTER_1"/>
    <property type="match status" value="1"/>
</dbReference>
<dbReference type="InterPro" id="IPR003593">
    <property type="entry name" value="AAA+_ATPase"/>
</dbReference>
<dbReference type="CDD" id="cd03230">
    <property type="entry name" value="ABC_DR_subfamily_A"/>
    <property type="match status" value="1"/>
</dbReference>
<dbReference type="EMBL" id="JBAKUA010000008">
    <property type="protein sequence ID" value="MEH1546747.1"/>
    <property type="molecule type" value="Genomic_DNA"/>
</dbReference>
<keyword evidence="5" id="KW-0046">Antibiotic resistance</keyword>
<evidence type="ECO:0000256" key="4">
    <source>
        <dbReference type="ARBA" id="ARBA00022840"/>
    </source>
</evidence>
<evidence type="ECO:0000256" key="1">
    <source>
        <dbReference type="ARBA" id="ARBA00004202"/>
    </source>
</evidence>
<dbReference type="SUPFAM" id="SSF52540">
    <property type="entry name" value="P-loop containing nucleoside triphosphate hydrolases"/>
    <property type="match status" value="1"/>
</dbReference>
<feature type="domain" description="ABC transporter" evidence="6">
    <location>
        <begin position="31"/>
        <end position="258"/>
    </location>
</feature>
<keyword evidence="2" id="KW-0813">Transport</keyword>
<reference evidence="7" key="1">
    <citation type="submission" date="2024-02" db="EMBL/GenBank/DDBJ databases">
        <title>Bacterial skin colonization with Propionibacterium avidum as a risk factor for Periprosthetic Joint Infections - a single-center prospective study.</title>
        <authorList>
            <person name="Achermann Y."/>
        </authorList>
    </citation>
    <scope>NUCLEOTIDE SEQUENCE</scope>
    <source>
        <strain evidence="7">PAVI-2017310195</strain>
    </source>
</reference>
<name>A0AB35XL47_9ACTN</name>
<evidence type="ECO:0000256" key="5">
    <source>
        <dbReference type="ARBA" id="ARBA00023251"/>
    </source>
</evidence>
<evidence type="ECO:0000256" key="3">
    <source>
        <dbReference type="ARBA" id="ARBA00022741"/>
    </source>
</evidence>
<keyword evidence="3" id="KW-0547">Nucleotide-binding</keyword>
<sequence length="324" mass="35080">MRGSRVDDAPVQAGTPYETNRKIMIKNTSPLTVKNVSKTFRGSSGEAIKAVQDVSFTVERGEVVAFLGPNGAGKSTTIDMALGLTRPDSGQIEVFGTDPLSAARSGRCTAMTQTGGLLPDLTIGQTMEIISSLYRGSHMNACMERARITHLADRQVSMCSGGERQRLRFALALLPDPDFLILDEPTAGMDVEARRDFWAEIHEDTRRGRTTLFATHYLDEVDEFADRVILIKEGRVIADDTSDAIRTMSGGCTVTATIPDFSLARLNLPGTQLIKQGGARVDLHHPDSDALAARVIQLGGTDLRVVPRSLDDAFLALTSTTKES</sequence>
<comment type="subcellular location">
    <subcellularLocation>
        <location evidence="1">Cell membrane</location>
        <topology evidence="1">Peripheral membrane protein</topology>
    </subcellularLocation>
</comment>
<keyword evidence="4 7" id="KW-0067">ATP-binding</keyword>
<dbReference type="PANTHER" id="PTHR42711:SF17">
    <property type="entry name" value="ABC TRANSPORTER ATP-BINDING PROTEIN"/>
    <property type="match status" value="1"/>
</dbReference>
<proteinExistence type="predicted"/>
<dbReference type="SMART" id="SM00382">
    <property type="entry name" value="AAA"/>
    <property type="match status" value="1"/>
</dbReference>
<comment type="caution">
    <text evidence="7">The sequence shown here is derived from an EMBL/GenBank/DDBJ whole genome shotgun (WGS) entry which is preliminary data.</text>
</comment>
<dbReference type="Gene3D" id="3.40.50.300">
    <property type="entry name" value="P-loop containing nucleotide triphosphate hydrolases"/>
    <property type="match status" value="1"/>
</dbReference>
<evidence type="ECO:0000313" key="7">
    <source>
        <dbReference type="EMBL" id="MEH1546747.1"/>
    </source>
</evidence>
<dbReference type="GO" id="GO:0016887">
    <property type="term" value="F:ATP hydrolysis activity"/>
    <property type="evidence" value="ECO:0007669"/>
    <property type="project" value="InterPro"/>
</dbReference>
<protein>
    <submittedName>
        <fullName evidence="7">ABC transporter ATP-binding protein</fullName>
    </submittedName>
</protein>
<dbReference type="InterPro" id="IPR017871">
    <property type="entry name" value="ABC_transporter-like_CS"/>
</dbReference>
<dbReference type="InterPro" id="IPR003439">
    <property type="entry name" value="ABC_transporter-like_ATP-bd"/>
</dbReference>
<dbReference type="AlphaFoldDB" id="A0AB35XL47"/>
<evidence type="ECO:0000313" key="8">
    <source>
        <dbReference type="Proteomes" id="UP001309299"/>
    </source>
</evidence>
<dbReference type="PANTHER" id="PTHR42711">
    <property type="entry name" value="ABC TRANSPORTER ATP-BINDING PROTEIN"/>
    <property type="match status" value="1"/>
</dbReference>
<evidence type="ECO:0000259" key="6">
    <source>
        <dbReference type="PROSITE" id="PS50893"/>
    </source>
</evidence>